<accession>A0A0F9G2L8</accession>
<organism evidence="1">
    <name type="scientific">marine sediment metagenome</name>
    <dbReference type="NCBI Taxonomy" id="412755"/>
    <lineage>
        <taxon>unclassified sequences</taxon>
        <taxon>metagenomes</taxon>
        <taxon>ecological metagenomes</taxon>
    </lineage>
</organism>
<sequence length="39" mass="4903">FNFKMEEIEEFEKGYPKKAIWHGKPTKSFKEWLEKRDRN</sequence>
<reference evidence="1" key="1">
    <citation type="journal article" date="2015" name="Nature">
        <title>Complex archaea that bridge the gap between prokaryotes and eukaryotes.</title>
        <authorList>
            <person name="Spang A."/>
            <person name="Saw J.H."/>
            <person name="Jorgensen S.L."/>
            <person name="Zaremba-Niedzwiedzka K."/>
            <person name="Martijn J."/>
            <person name="Lind A.E."/>
            <person name="van Eijk R."/>
            <person name="Schleper C."/>
            <person name="Guy L."/>
            <person name="Ettema T.J."/>
        </authorList>
    </citation>
    <scope>NUCLEOTIDE SEQUENCE</scope>
</reference>
<dbReference type="EMBL" id="LAZR01021625">
    <property type="protein sequence ID" value="KKL84711.1"/>
    <property type="molecule type" value="Genomic_DNA"/>
</dbReference>
<name>A0A0F9G2L8_9ZZZZ</name>
<feature type="non-terminal residue" evidence="1">
    <location>
        <position position="1"/>
    </location>
</feature>
<proteinExistence type="predicted"/>
<protein>
    <submittedName>
        <fullName evidence="1">Uncharacterized protein</fullName>
    </submittedName>
</protein>
<gene>
    <name evidence="1" type="ORF">LCGC14_1961950</name>
</gene>
<dbReference type="AlphaFoldDB" id="A0A0F9G2L8"/>
<comment type="caution">
    <text evidence="1">The sequence shown here is derived from an EMBL/GenBank/DDBJ whole genome shotgun (WGS) entry which is preliminary data.</text>
</comment>
<evidence type="ECO:0000313" key="1">
    <source>
        <dbReference type="EMBL" id="KKL84711.1"/>
    </source>
</evidence>